<organism evidence="3">
    <name type="scientific">Caulobacter sp. 73W</name>
    <dbReference type="NCBI Taxonomy" id="3161137"/>
    <lineage>
        <taxon>Bacteria</taxon>
        <taxon>Pseudomonadati</taxon>
        <taxon>Pseudomonadota</taxon>
        <taxon>Alphaproteobacteria</taxon>
        <taxon>Caulobacterales</taxon>
        <taxon>Caulobacteraceae</taxon>
        <taxon>Caulobacter</taxon>
    </lineage>
</organism>
<keyword evidence="3" id="KW-0378">Hydrolase</keyword>
<gene>
    <name evidence="3" type="ORF">ABOZ73_03560</name>
</gene>
<name>A0AB39KU86_9CAUL</name>
<dbReference type="InterPro" id="IPR036928">
    <property type="entry name" value="AS_sf"/>
</dbReference>
<feature type="domain" description="Amidase" evidence="2">
    <location>
        <begin position="44"/>
        <end position="479"/>
    </location>
</feature>
<dbReference type="RefSeq" id="WP_369060777.1">
    <property type="nucleotide sequence ID" value="NZ_CP158375.1"/>
</dbReference>
<sequence>MKTILAAALAMAAVTTAHAETSAERTAAYLKKIAAEDRAEAPGKPPLNSVIAVSPVALDQARARDAERKAGKVRGPIHGWAILLKDNIDSSELPTTAGSLALKDNMTGRDAPLVANLRQAGAVILGKTNLSEWANFRSTSSLSGWSAVGGLTRNAHDRLRNACGSSAGSGTAVAAGFADAAVGTETNGSVICPAAVNGIVGFKPTVGLVSRTHVVPISASQDTAGPMTRTVSDAAALLTAMAGSDPADPATAQADARKTEFLAALNKDALKGTRIGVARYAAGFHPETDAVFEKALATLKAQGAILVDIKSFPRRSEISPLENRILCVEFKAGLAAYLASTDPTKVKPRNLTDLIAFNKAHAAQEMPLFAQELFEICDRAKTPDDADYLKAKADAHRIAGPEGIDVLLKQNDVVAIVAPTMAPAYLIDPVLRGGYVGGGIGGPAAVAGYPHLTVPMGKVKDLPVGLSILGTAWDDARVLSLGYAFEQGR</sequence>
<dbReference type="PANTHER" id="PTHR42678:SF34">
    <property type="entry name" value="OS04G0183300 PROTEIN"/>
    <property type="match status" value="1"/>
</dbReference>
<dbReference type="Pfam" id="PF01425">
    <property type="entry name" value="Amidase"/>
    <property type="match status" value="1"/>
</dbReference>
<dbReference type="NCBIfam" id="NF006006">
    <property type="entry name" value="PRK08137.1"/>
    <property type="match status" value="1"/>
</dbReference>
<dbReference type="EMBL" id="CP158375">
    <property type="protein sequence ID" value="XDO97510.1"/>
    <property type="molecule type" value="Genomic_DNA"/>
</dbReference>
<keyword evidence="1" id="KW-0732">Signal</keyword>
<dbReference type="InterPro" id="IPR023631">
    <property type="entry name" value="Amidase_dom"/>
</dbReference>
<evidence type="ECO:0000313" key="3">
    <source>
        <dbReference type="EMBL" id="XDO97510.1"/>
    </source>
</evidence>
<dbReference type="SUPFAM" id="SSF75304">
    <property type="entry name" value="Amidase signature (AS) enzymes"/>
    <property type="match status" value="1"/>
</dbReference>
<reference evidence="3" key="1">
    <citation type="submission" date="2024-06" db="EMBL/GenBank/DDBJ databases">
        <title>Caulobacter inopinatus, sp. nov.</title>
        <authorList>
            <person name="Donachie S.P."/>
        </authorList>
    </citation>
    <scope>NUCLEOTIDE SEQUENCE</scope>
    <source>
        <strain evidence="3">73W</strain>
    </source>
</reference>
<dbReference type="GO" id="GO:0004040">
    <property type="term" value="F:amidase activity"/>
    <property type="evidence" value="ECO:0007669"/>
    <property type="project" value="UniProtKB-EC"/>
</dbReference>
<feature type="signal peptide" evidence="1">
    <location>
        <begin position="1"/>
        <end position="19"/>
    </location>
</feature>
<dbReference type="AlphaFoldDB" id="A0AB39KU86"/>
<protein>
    <submittedName>
        <fullName evidence="3">Amidase</fullName>
        <ecNumber evidence="3">3.5.1.4</ecNumber>
    </submittedName>
</protein>
<evidence type="ECO:0000256" key="1">
    <source>
        <dbReference type="SAM" id="SignalP"/>
    </source>
</evidence>
<dbReference type="Gene3D" id="3.90.1300.10">
    <property type="entry name" value="Amidase signature (AS) domain"/>
    <property type="match status" value="1"/>
</dbReference>
<feature type="chain" id="PRO_5044244106" evidence="1">
    <location>
        <begin position="20"/>
        <end position="489"/>
    </location>
</feature>
<dbReference type="EC" id="3.5.1.4" evidence="3"/>
<dbReference type="PANTHER" id="PTHR42678">
    <property type="entry name" value="AMIDASE"/>
    <property type="match status" value="1"/>
</dbReference>
<accession>A0AB39KU86</accession>
<proteinExistence type="predicted"/>
<evidence type="ECO:0000259" key="2">
    <source>
        <dbReference type="Pfam" id="PF01425"/>
    </source>
</evidence>